<evidence type="ECO:0000259" key="1">
    <source>
        <dbReference type="Pfam" id="PF06094"/>
    </source>
</evidence>
<dbReference type="InterPro" id="IPR013024">
    <property type="entry name" value="GGCT-like"/>
</dbReference>
<dbReference type="CDD" id="cd06661">
    <property type="entry name" value="GGCT_like"/>
    <property type="match status" value="1"/>
</dbReference>
<dbReference type="EMBL" id="PPSX01000030">
    <property type="protein sequence ID" value="RZQ53317.1"/>
    <property type="molecule type" value="Genomic_DNA"/>
</dbReference>
<organism evidence="2 3">
    <name type="scientific">Pseudoalteromonas phenolica</name>
    <dbReference type="NCBI Taxonomy" id="161398"/>
    <lineage>
        <taxon>Bacteria</taxon>
        <taxon>Pseudomonadati</taxon>
        <taxon>Pseudomonadota</taxon>
        <taxon>Gammaproteobacteria</taxon>
        <taxon>Alteromonadales</taxon>
        <taxon>Pseudoalteromonadaceae</taxon>
        <taxon>Pseudoalteromonas</taxon>
    </lineage>
</organism>
<dbReference type="GO" id="GO:0016874">
    <property type="term" value="F:ligase activity"/>
    <property type="evidence" value="ECO:0007669"/>
    <property type="project" value="UniProtKB-KW"/>
</dbReference>
<dbReference type="SUPFAM" id="SSF110857">
    <property type="entry name" value="Gamma-glutamyl cyclotransferase-like"/>
    <property type="match status" value="1"/>
</dbReference>
<dbReference type="Gene3D" id="3.10.490.10">
    <property type="entry name" value="Gamma-glutamyl cyclotransferase-like"/>
    <property type="match status" value="1"/>
</dbReference>
<accession>A0A4Q7IQB8</accession>
<evidence type="ECO:0000313" key="3">
    <source>
        <dbReference type="Proteomes" id="UP000291338"/>
    </source>
</evidence>
<protein>
    <submittedName>
        <fullName evidence="2">UDP-N-acetylmuramate--alanine ligase</fullName>
    </submittedName>
</protein>
<dbReference type="Pfam" id="PF06094">
    <property type="entry name" value="GGACT"/>
    <property type="match status" value="1"/>
</dbReference>
<dbReference type="InterPro" id="IPR009288">
    <property type="entry name" value="AIG2-like_dom"/>
</dbReference>
<dbReference type="Proteomes" id="UP000291338">
    <property type="component" value="Unassembled WGS sequence"/>
</dbReference>
<keyword evidence="2" id="KW-0436">Ligase</keyword>
<proteinExistence type="predicted"/>
<evidence type="ECO:0000313" key="2">
    <source>
        <dbReference type="EMBL" id="RZQ53317.1"/>
    </source>
</evidence>
<dbReference type="AlphaFoldDB" id="A0A4Q7IQB8"/>
<reference evidence="2 3" key="1">
    <citation type="submission" date="2018-01" db="EMBL/GenBank/DDBJ databases">
        <title>Co-occurrence of chitin degradation, pigmentation and bioactivity in marine Pseudoalteromonas.</title>
        <authorList>
            <person name="Paulsen S."/>
            <person name="Gram L."/>
            <person name="Machado H."/>
        </authorList>
    </citation>
    <scope>NUCLEOTIDE SEQUENCE [LARGE SCALE GENOMIC DNA]</scope>
    <source>
        <strain evidence="2 3">S3898</strain>
    </source>
</reference>
<sequence length="111" mass="12414">MHLLFSYGTLQQDKVQLDTFGRLLKGQKETLLGYTLGQVKITDEAVIKSSGKEYHPILISTGDVNDQVEGSAFLLTSEELKHADNYEVDDYRRVEATLASGKQCWIYAAAE</sequence>
<dbReference type="RefSeq" id="WP_130255341.1">
    <property type="nucleotide sequence ID" value="NZ_PPSX01000030.1"/>
</dbReference>
<feature type="domain" description="Gamma-glutamylcyclotransferase AIG2-like" evidence="1">
    <location>
        <begin position="4"/>
        <end position="109"/>
    </location>
</feature>
<dbReference type="InterPro" id="IPR036568">
    <property type="entry name" value="GGCT-like_sf"/>
</dbReference>
<comment type="caution">
    <text evidence="2">The sequence shown here is derived from an EMBL/GenBank/DDBJ whole genome shotgun (WGS) entry which is preliminary data.</text>
</comment>
<gene>
    <name evidence="2" type="ORF">C1E23_09565</name>
</gene>
<name>A0A4Q7IQB8_9GAMM</name>